<name>A0A6C0BWY4_9ZZZZ</name>
<evidence type="ECO:0008006" key="2">
    <source>
        <dbReference type="Google" id="ProtNLM"/>
    </source>
</evidence>
<evidence type="ECO:0000313" key="1">
    <source>
        <dbReference type="EMBL" id="QHS95783.1"/>
    </source>
</evidence>
<dbReference type="EMBL" id="MN739257">
    <property type="protein sequence ID" value="QHS95783.1"/>
    <property type="molecule type" value="Genomic_DNA"/>
</dbReference>
<dbReference type="AlphaFoldDB" id="A0A6C0BWY4"/>
<organism evidence="1">
    <name type="scientific">viral metagenome</name>
    <dbReference type="NCBI Taxonomy" id="1070528"/>
    <lineage>
        <taxon>unclassified sequences</taxon>
        <taxon>metagenomes</taxon>
        <taxon>organismal metagenomes</taxon>
    </lineage>
</organism>
<sequence length="268" mass="31882">MQVKKKTIVFDMDETLGHFAELNMFWTSLKEYLFLKNLSNYIIHHHQTTFFKLLDLYPEFLRPNIISILKYLRTKQENGDIDKVMIYTNNNGPKEWVLSIRDYFNAKLGYPIFDNVIAAFMVNGKIVEPKRTSFLKTYEDLVNCAKLSKHAEVCFIDDQYHPHMINDKVYYIYTQPYVIRIDFAEMISRFLKANIITIPEHSEFAEFMLYKLKNYAYSVTKTKITEDDRTMSQEIMRYLQAFVRKGVPKHTLKSDKLKASNRTRKTRS</sequence>
<dbReference type="InterPro" id="IPR036412">
    <property type="entry name" value="HAD-like_sf"/>
</dbReference>
<proteinExistence type="predicted"/>
<accession>A0A6C0BWY4</accession>
<protein>
    <recommendedName>
        <fullName evidence="2">FCP1 homology domain-containing protein</fullName>
    </recommendedName>
</protein>
<dbReference type="SUPFAM" id="SSF56784">
    <property type="entry name" value="HAD-like"/>
    <property type="match status" value="1"/>
</dbReference>
<reference evidence="1" key="1">
    <citation type="journal article" date="2020" name="Nature">
        <title>Giant virus diversity and host interactions through global metagenomics.</title>
        <authorList>
            <person name="Schulz F."/>
            <person name="Roux S."/>
            <person name="Paez-Espino D."/>
            <person name="Jungbluth S."/>
            <person name="Walsh D.A."/>
            <person name="Denef V.J."/>
            <person name="McMahon K.D."/>
            <person name="Konstantinidis K.T."/>
            <person name="Eloe-Fadrosh E.A."/>
            <person name="Kyrpides N.C."/>
            <person name="Woyke T."/>
        </authorList>
    </citation>
    <scope>NUCLEOTIDE SEQUENCE</scope>
    <source>
        <strain evidence="1">GVMAG-M-3300018868-6</strain>
    </source>
</reference>